<proteinExistence type="predicted"/>
<protein>
    <submittedName>
        <fullName evidence="3">Type VI secretion system tube protein Hcp</fullName>
    </submittedName>
</protein>
<evidence type="ECO:0000256" key="2">
    <source>
        <dbReference type="SAM" id="SignalP"/>
    </source>
</evidence>
<organism evidence="3 4">
    <name type="scientific">Jejudonia soesokkakensis</name>
    <dbReference type="NCBI Taxonomy" id="1323432"/>
    <lineage>
        <taxon>Bacteria</taxon>
        <taxon>Pseudomonadati</taxon>
        <taxon>Bacteroidota</taxon>
        <taxon>Flavobacteriia</taxon>
        <taxon>Flavobacteriales</taxon>
        <taxon>Flavobacteriaceae</taxon>
        <taxon>Jejudonia</taxon>
    </lineage>
</organism>
<dbReference type="SUPFAM" id="SSF141452">
    <property type="entry name" value="Hcp1-like"/>
    <property type="match status" value="1"/>
</dbReference>
<dbReference type="RefSeq" id="WP_380216578.1">
    <property type="nucleotide sequence ID" value="NZ_JBHTBN010000001.1"/>
</dbReference>
<evidence type="ECO:0000256" key="1">
    <source>
        <dbReference type="SAM" id="MobiDB-lite"/>
    </source>
</evidence>
<accession>A0ABW2MTU8</accession>
<evidence type="ECO:0000313" key="3">
    <source>
        <dbReference type="EMBL" id="MFC7356734.1"/>
    </source>
</evidence>
<feature type="chain" id="PRO_5046243123" evidence="2">
    <location>
        <begin position="23"/>
        <end position="251"/>
    </location>
</feature>
<dbReference type="Gene3D" id="2.30.110.20">
    <property type="entry name" value="Hcp1-like"/>
    <property type="match status" value="1"/>
</dbReference>
<feature type="signal peptide" evidence="2">
    <location>
        <begin position="1"/>
        <end position="22"/>
    </location>
</feature>
<keyword evidence="2" id="KW-0732">Signal</keyword>
<reference evidence="4" key="1">
    <citation type="journal article" date="2019" name="Int. J. Syst. Evol. Microbiol.">
        <title>The Global Catalogue of Microorganisms (GCM) 10K type strain sequencing project: providing services to taxonomists for standard genome sequencing and annotation.</title>
        <authorList>
            <consortium name="The Broad Institute Genomics Platform"/>
            <consortium name="The Broad Institute Genome Sequencing Center for Infectious Disease"/>
            <person name="Wu L."/>
            <person name="Ma J."/>
        </authorList>
    </citation>
    <scope>NUCLEOTIDE SEQUENCE [LARGE SCALE GENOMIC DNA]</scope>
    <source>
        <strain evidence="4">CGMCC 1.16306</strain>
    </source>
</reference>
<gene>
    <name evidence="3" type="ORF">ACFQO1_03470</name>
</gene>
<keyword evidence="4" id="KW-1185">Reference proteome</keyword>
<evidence type="ECO:0000313" key="4">
    <source>
        <dbReference type="Proteomes" id="UP001596415"/>
    </source>
</evidence>
<name>A0ABW2MTU8_9FLAO</name>
<dbReference type="Proteomes" id="UP001596415">
    <property type="component" value="Unassembled WGS sequence"/>
</dbReference>
<comment type="caution">
    <text evidence="3">The sequence shown here is derived from an EMBL/GenBank/DDBJ whole genome shotgun (WGS) entry which is preliminary data.</text>
</comment>
<feature type="region of interest" description="Disordered" evidence="1">
    <location>
        <begin position="99"/>
        <end position="118"/>
    </location>
</feature>
<dbReference type="EMBL" id="JBHTBN010000001">
    <property type="protein sequence ID" value="MFC7356734.1"/>
    <property type="molecule type" value="Genomic_DNA"/>
</dbReference>
<sequence>MKTKIITIALVAITCTSTQLTAQEASSKSVGYESEKNVRCVISPTDTGFSVVFETNVKNSNDIRATNASSKKGYDYYKAKSEFSVSSTDNSVTEVISPRDAASGLPTGKRQHKPLTIRSEIDKSTPSLTKPVSNTVNTTEGAMVRGTGGGAGKVSLQDITVTKSCGGKTTTIPVVDGECIIPTTDCPDGDCNLKITWTWNDGSTSTDSDWTRKTNNSVNFVCKIEEGVCTAMASNEKEVSREKTNKGRSKN</sequence>
<dbReference type="InterPro" id="IPR036624">
    <property type="entry name" value="Hcp1-lik_sf"/>
</dbReference>